<organism evidence="1">
    <name type="scientific">Tolypothrix bouteillei VB521301</name>
    <dbReference type="NCBI Taxonomy" id="1479485"/>
    <lineage>
        <taxon>Bacteria</taxon>
        <taxon>Bacillati</taxon>
        <taxon>Cyanobacteriota</taxon>
        <taxon>Cyanophyceae</taxon>
        <taxon>Nostocales</taxon>
        <taxon>Tolypothrichaceae</taxon>
        <taxon>Tolypothrix</taxon>
    </lineage>
</organism>
<dbReference type="Gene3D" id="3.90.1150.10">
    <property type="entry name" value="Aspartate Aminotransferase, domain 1"/>
    <property type="match status" value="1"/>
</dbReference>
<accession>A0A0C1R7T6</accession>
<dbReference type="SUPFAM" id="SSF53383">
    <property type="entry name" value="PLP-dependent transferases"/>
    <property type="match status" value="1"/>
</dbReference>
<protein>
    <submittedName>
        <fullName evidence="1">Uncharacterized protein</fullName>
    </submittedName>
</protein>
<comment type="caution">
    <text evidence="1">The sequence shown here is derived from an EMBL/GenBank/DDBJ whole genome shotgun (WGS) entry which is preliminary data.</text>
</comment>
<dbReference type="AlphaFoldDB" id="A0A0C1R7T6"/>
<proteinExistence type="predicted"/>
<dbReference type="STRING" id="1479485.DA73_0213995"/>
<dbReference type="InterPro" id="IPR015422">
    <property type="entry name" value="PyrdxlP-dep_Trfase_small"/>
</dbReference>
<gene>
    <name evidence="1" type="ORF">DA73_0213995</name>
</gene>
<dbReference type="EMBL" id="JHEG02000042">
    <property type="protein sequence ID" value="KIE11758.1"/>
    <property type="molecule type" value="Genomic_DNA"/>
</dbReference>
<dbReference type="InterPro" id="IPR015424">
    <property type="entry name" value="PyrdxlP-dep_Trfase"/>
</dbReference>
<reference evidence="1" key="1">
    <citation type="journal article" date="2015" name="Genome Announc.">
        <title>Draft Genome Sequence of Tolypothrix boutellei Strain VB521301.</title>
        <authorList>
            <person name="Chandrababunaidu M.M."/>
            <person name="Singh D."/>
            <person name="Sen D."/>
            <person name="Bhan S."/>
            <person name="Das S."/>
            <person name="Gupta A."/>
            <person name="Adhikary S.P."/>
            <person name="Tripathy S."/>
        </authorList>
    </citation>
    <scope>NUCLEOTIDE SEQUENCE</scope>
    <source>
        <strain evidence="1">VB521301</strain>
    </source>
</reference>
<evidence type="ECO:0000313" key="1">
    <source>
        <dbReference type="EMBL" id="KIE11758.1"/>
    </source>
</evidence>
<name>A0A0C1R7T6_9CYAN</name>
<sequence length="125" mass="14127">MAAARSVLQYLKNQGSTLQEQLNQRTLQLATTLNTYFDEENVPIKIVSFGSLFRFSFSGNLDLLFYHLLVEGVYIWEGRNCFLSTAHTDQDIDCIIQAVKNSTEALRSGGFLPKRSVKLPEAVKH</sequence>